<evidence type="ECO:0000313" key="4">
    <source>
        <dbReference type="Proteomes" id="UP000646738"/>
    </source>
</evidence>
<dbReference type="Pfam" id="PF03771">
    <property type="entry name" value="SPDY"/>
    <property type="match status" value="2"/>
</dbReference>
<name>A0ABQ3RDP6_STRRR</name>
<feature type="domain" description="DUF317" evidence="2">
    <location>
        <begin position="146"/>
        <end position="203"/>
    </location>
</feature>
<accession>A0ABQ3RDP6</accession>
<comment type="caution">
    <text evidence="3">The sequence shown here is derived from an EMBL/GenBank/DDBJ whole genome shotgun (WGS) entry which is preliminary data.</text>
</comment>
<gene>
    <name evidence="3" type="ORF">Srubr_38290</name>
</gene>
<evidence type="ECO:0000256" key="1">
    <source>
        <dbReference type="SAM" id="MobiDB-lite"/>
    </source>
</evidence>
<proteinExistence type="predicted"/>
<evidence type="ECO:0000259" key="2">
    <source>
        <dbReference type="Pfam" id="PF03771"/>
    </source>
</evidence>
<organism evidence="3 4">
    <name type="scientific">Streptomyces rubradiris</name>
    <name type="common">Streptomyces achromogenes subsp. rubradiris</name>
    <dbReference type="NCBI Taxonomy" id="285531"/>
    <lineage>
        <taxon>Bacteria</taxon>
        <taxon>Bacillati</taxon>
        <taxon>Actinomycetota</taxon>
        <taxon>Actinomycetes</taxon>
        <taxon>Kitasatosporales</taxon>
        <taxon>Streptomycetaceae</taxon>
        <taxon>Streptomyces</taxon>
    </lineage>
</organism>
<dbReference type="Proteomes" id="UP000646738">
    <property type="component" value="Unassembled WGS sequence"/>
</dbReference>
<feature type="domain" description="DUF317" evidence="2">
    <location>
        <begin position="60"/>
        <end position="116"/>
    </location>
</feature>
<dbReference type="InterPro" id="IPR005523">
    <property type="entry name" value="DUF317_SPDY"/>
</dbReference>
<evidence type="ECO:0000313" key="3">
    <source>
        <dbReference type="EMBL" id="GHI53983.1"/>
    </source>
</evidence>
<sequence length="271" mass="30548">MVTRPYIPTRANDPYGLIWFETRPRYLAGGGDPRRITQTLRAAGWHNLSDPDFPHVVLASPDRSHSLVLEPQPGPYGRWWRIHGRHEQRSWYSEFGANTPVEILGALTDALLEPVPEHTEDIWSQLTAAGWHYQRDEHGNEDASHPDGHLRLRRFADDALGFHWLAEATTERHERVWTGWLEDRMPPHLIAAFTKALASDEPVQRARADVPHLHLVTQEERGPQAEKLAAEHAARLKAVRATARKSRRAAAQSTPGVPAAIASAPRPAARR</sequence>
<keyword evidence="4" id="KW-1185">Reference proteome</keyword>
<dbReference type="EMBL" id="BNEA01000015">
    <property type="protein sequence ID" value="GHI53983.1"/>
    <property type="molecule type" value="Genomic_DNA"/>
</dbReference>
<feature type="region of interest" description="Disordered" evidence="1">
    <location>
        <begin position="241"/>
        <end position="271"/>
    </location>
</feature>
<feature type="compositionally biased region" description="Low complexity" evidence="1">
    <location>
        <begin position="258"/>
        <end position="271"/>
    </location>
</feature>
<protein>
    <recommendedName>
        <fullName evidence="2">DUF317 domain-containing protein</fullName>
    </recommendedName>
</protein>
<reference evidence="4" key="1">
    <citation type="submission" date="2023-07" db="EMBL/GenBank/DDBJ databases">
        <title>Whole genome shotgun sequence of Streptomyces achromogenes subsp. rubradiris NBRC 14000.</title>
        <authorList>
            <person name="Komaki H."/>
            <person name="Tamura T."/>
        </authorList>
    </citation>
    <scope>NUCLEOTIDE SEQUENCE [LARGE SCALE GENOMIC DNA]</scope>
    <source>
        <strain evidence="4">NBRC 14000</strain>
    </source>
</reference>